<dbReference type="eggNOG" id="ENOG5030ZUS">
    <property type="taxonomic scope" value="Bacteria"/>
</dbReference>
<name>B3PVQ3_RHIE6</name>
<dbReference type="AlphaFoldDB" id="B3PVQ3"/>
<feature type="region of interest" description="Disordered" evidence="1">
    <location>
        <begin position="91"/>
        <end position="110"/>
    </location>
</feature>
<gene>
    <name evidence="2" type="ordered locus">RHECIAT_CH0003325</name>
</gene>
<evidence type="ECO:0000313" key="3">
    <source>
        <dbReference type="Proteomes" id="UP000008817"/>
    </source>
</evidence>
<proteinExistence type="predicted"/>
<sequence>MRTAVGASTSLRDDGDAVTVHVADAAYIDEETAVERARAIMVQLTAFGPRGGGRSVNTYDAASNGNSTTISSCSILGTDARLDDADSRPRYRSLLSRATPKTRFGQPSSM</sequence>
<accession>B3PVQ3</accession>
<organism evidence="2 3">
    <name type="scientific">Rhizobium etli (strain CIAT 652)</name>
    <dbReference type="NCBI Taxonomy" id="491916"/>
    <lineage>
        <taxon>Bacteria</taxon>
        <taxon>Pseudomonadati</taxon>
        <taxon>Pseudomonadota</taxon>
        <taxon>Alphaproteobacteria</taxon>
        <taxon>Hyphomicrobiales</taxon>
        <taxon>Rhizobiaceae</taxon>
        <taxon>Rhizobium/Agrobacterium group</taxon>
        <taxon>Rhizobium</taxon>
    </lineage>
</organism>
<dbReference type="Proteomes" id="UP000008817">
    <property type="component" value="Chromosome"/>
</dbReference>
<evidence type="ECO:0000313" key="2">
    <source>
        <dbReference type="EMBL" id="ACE92273.1"/>
    </source>
</evidence>
<dbReference type="EMBL" id="CP001074">
    <property type="protein sequence ID" value="ACE92273.1"/>
    <property type="molecule type" value="Genomic_DNA"/>
</dbReference>
<dbReference type="KEGG" id="rec:RHECIAT_CH0003325"/>
<dbReference type="HOGENOM" id="CLU_2168966_0_0_5"/>
<reference evidence="2 3" key="1">
    <citation type="submission" date="2008-04" db="EMBL/GenBank/DDBJ databases">
        <title>Genome diversity and DNA divergence of Rhizobium etli.</title>
        <authorList>
            <person name="Gonzalez V."/>
            <person name="Acosta J.L."/>
            <person name="Santamaria R.I."/>
            <person name="Bustos P."/>
            <person name="Hernandez-Gonzalez I.L."/>
            <person name="Fernandez J.L."/>
            <person name="Diaz R."/>
            <person name="Flores M."/>
            <person name="Mora J."/>
            <person name="Palacios R."/>
            <person name="Davila G."/>
        </authorList>
    </citation>
    <scope>NUCLEOTIDE SEQUENCE [LARGE SCALE GENOMIC DNA]</scope>
    <source>
        <strain evidence="2 3">CIAT 652</strain>
    </source>
</reference>
<evidence type="ECO:0000256" key="1">
    <source>
        <dbReference type="SAM" id="MobiDB-lite"/>
    </source>
</evidence>
<protein>
    <submittedName>
        <fullName evidence="2">Uncharacterized protein</fullName>
    </submittedName>
</protein>